<comment type="caution">
    <text evidence="3">The sequence shown here is derived from an EMBL/GenBank/DDBJ whole genome shotgun (WGS) entry which is preliminary data.</text>
</comment>
<gene>
    <name evidence="3" type="ORF">RF55_12620</name>
</gene>
<accession>A0A0J7KCK7</accession>
<dbReference type="OrthoDB" id="6780107at2759"/>
<evidence type="ECO:0000256" key="1">
    <source>
        <dbReference type="SAM" id="MobiDB-lite"/>
    </source>
</evidence>
<evidence type="ECO:0000313" key="3">
    <source>
        <dbReference type="EMBL" id="KMQ87969.1"/>
    </source>
</evidence>
<dbReference type="EMBL" id="LBMM01009643">
    <property type="protein sequence ID" value="KMQ87969.1"/>
    <property type="molecule type" value="Genomic_DNA"/>
</dbReference>
<dbReference type="Pfam" id="PF07727">
    <property type="entry name" value="RVT_2"/>
    <property type="match status" value="1"/>
</dbReference>
<protein>
    <submittedName>
        <fullName evidence="3">Retrovirus-related pol polyprotein from transposon tnt 1-94</fullName>
    </submittedName>
</protein>
<dbReference type="AlphaFoldDB" id="A0A0J7KCK7"/>
<sequence>MEMRRLSGKKPFETSSKLTESGPWKIVKKKPGTRTIDSKWVFKILRDTERNVYRYKVRLCTRGFMQQQGVDFNETFTPVVRYDSEYFLQVNLLPSTLAIEMRLWKMI</sequence>
<evidence type="ECO:0000313" key="4">
    <source>
        <dbReference type="Proteomes" id="UP000036403"/>
    </source>
</evidence>
<evidence type="ECO:0000259" key="2">
    <source>
        <dbReference type="Pfam" id="PF07727"/>
    </source>
</evidence>
<proteinExistence type="predicted"/>
<reference evidence="3 4" key="1">
    <citation type="submission" date="2015-04" db="EMBL/GenBank/DDBJ databases">
        <title>Lasius niger genome sequencing.</title>
        <authorList>
            <person name="Konorov E.A."/>
            <person name="Nikitin M.A."/>
            <person name="Kirill M.V."/>
            <person name="Chang P."/>
        </authorList>
    </citation>
    <scope>NUCLEOTIDE SEQUENCE [LARGE SCALE GENOMIC DNA]</scope>
    <source>
        <tissue evidence="3">Whole</tissue>
    </source>
</reference>
<dbReference type="Proteomes" id="UP000036403">
    <property type="component" value="Unassembled WGS sequence"/>
</dbReference>
<feature type="domain" description="Reverse transcriptase Ty1/copia-type" evidence="2">
    <location>
        <begin position="24"/>
        <end position="85"/>
    </location>
</feature>
<dbReference type="InterPro" id="IPR013103">
    <property type="entry name" value="RVT_2"/>
</dbReference>
<dbReference type="PaxDb" id="67767-A0A0J7KCK7"/>
<keyword evidence="4" id="KW-1185">Reference proteome</keyword>
<name>A0A0J7KCK7_LASNI</name>
<organism evidence="3 4">
    <name type="scientific">Lasius niger</name>
    <name type="common">Black garden ant</name>
    <dbReference type="NCBI Taxonomy" id="67767"/>
    <lineage>
        <taxon>Eukaryota</taxon>
        <taxon>Metazoa</taxon>
        <taxon>Ecdysozoa</taxon>
        <taxon>Arthropoda</taxon>
        <taxon>Hexapoda</taxon>
        <taxon>Insecta</taxon>
        <taxon>Pterygota</taxon>
        <taxon>Neoptera</taxon>
        <taxon>Endopterygota</taxon>
        <taxon>Hymenoptera</taxon>
        <taxon>Apocrita</taxon>
        <taxon>Aculeata</taxon>
        <taxon>Formicoidea</taxon>
        <taxon>Formicidae</taxon>
        <taxon>Formicinae</taxon>
        <taxon>Lasius</taxon>
        <taxon>Lasius</taxon>
    </lineage>
</organism>
<dbReference type="STRING" id="67767.A0A0J7KCK7"/>
<feature type="region of interest" description="Disordered" evidence="1">
    <location>
        <begin position="1"/>
        <end position="20"/>
    </location>
</feature>